<feature type="domain" description="Membrane transport protein MMPL" evidence="6">
    <location>
        <begin position="3"/>
        <end position="59"/>
    </location>
</feature>
<evidence type="ECO:0000256" key="1">
    <source>
        <dbReference type="ARBA" id="ARBA00004141"/>
    </source>
</evidence>
<evidence type="ECO:0000256" key="4">
    <source>
        <dbReference type="ARBA" id="ARBA00023136"/>
    </source>
</evidence>
<evidence type="ECO:0000256" key="3">
    <source>
        <dbReference type="ARBA" id="ARBA00022989"/>
    </source>
</evidence>
<proteinExistence type="predicted"/>
<dbReference type="InterPro" id="IPR004869">
    <property type="entry name" value="MMPL_dom"/>
</dbReference>
<gene>
    <name evidence="7" type="ORF">BsIDN1_31170</name>
</gene>
<protein>
    <recommendedName>
        <fullName evidence="6">Membrane transport protein MMPL domain-containing protein</fullName>
    </recommendedName>
</protein>
<dbReference type="Pfam" id="PF03176">
    <property type="entry name" value="MMPL"/>
    <property type="match status" value="1"/>
</dbReference>
<evidence type="ECO:0000259" key="6">
    <source>
        <dbReference type="Pfam" id="PF03176"/>
    </source>
</evidence>
<dbReference type="EMBL" id="AP021906">
    <property type="protein sequence ID" value="BBP89499.1"/>
    <property type="molecule type" value="Genomic_DNA"/>
</dbReference>
<accession>A0A5S9MC31</accession>
<keyword evidence="4 5" id="KW-0472">Membrane</keyword>
<dbReference type="AlphaFoldDB" id="A0A5S9MC31"/>
<evidence type="ECO:0000313" key="7">
    <source>
        <dbReference type="EMBL" id="BBP89499.1"/>
    </source>
</evidence>
<organism evidence="7 8">
    <name type="scientific">Bacillus safensis</name>
    <dbReference type="NCBI Taxonomy" id="561879"/>
    <lineage>
        <taxon>Bacteria</taxon>
        <taxon>Bacillati</taxon>
        <taxon>Bacillota</taxon>
        <taxon>Bacilli</taxon>
        <taxon>Bacillales</taxon>
        <taxon>Bacillaceae</taxon>
        <taxon>Bacillus</taxon>
    </lineage>
</organism>
<evidence type="ECO:0000313" key="8">
    <source>
        <dbReference type="Proteomes" id="UP000464658"/>
    </source>
</evidence>
<keyword evidence="3 5" id="KW-1133">Transmembrane helix</keyword>
<feature type="transmembrane region" description="Helical" evidence="5">
    <location>
        <begin position="20"/>
        <end position="44"/>
    </location>
</feature>
<comment type="subcellular location">
    <subcellularLocation>
        <location evidence="1">Membrane</location>
        <topology evidence="1">Multi-pass membrane protein</topology>
    </subcellularLocation>
</comment>
<dbReference type="GO" id="GO:0016020">
    <property type="term" value="C:membrane"/>
    <property type="evidence" value="ECO:0007669"/>
    <property type="project" value="UniProtKB-SubCell"/>
</dbReference>
<dbReference type="Proteomes" id="UP000464658">
    <property type="component" value="Chromosome"/>
</dbReference>
<evidence type="ECO:0000256" key="2">
    <source>
        <dbReference type="ARBA" id="ARBA00022692"/>
    </source>
</evidence>
<name>A0A5S9MC31_BACIA</name>
<evidence type="ECO:0000256" key="5">
    <source>
        <dbReference type="SAM" id="Phobius"/>
    </source>
</evidence>
<keyword evidence="2 5" id="KW-0812">Transmembrane</keyword>
<reference evidence="7 8" key="1">
    <citation type="submission" date="2019-12" db="EMBL/GenBank/DDBJ databases">
        <title>Full genome sequence of a Bacillus safensis strain isolated from commercially available natto in Indonesia.</title>
        <authorList>
            <person name="Yoshida M."/>
            <person name="Uomi M."/>
            <person name="Waturangi D."/>
            <person name="Ekaputri J.J."/>
            <person name="Setiamarga D.H.E."/>
        </authorList>
    </citation>
    <scope>NUCLEOTIDE SEQUENCE [LARGE SCALE GENOMIC DNA]</scope>
    <source>
        <strain evidence="7 8">IDN1</strain>
    </source>
</reference>
<sequence>MLVGFSSIGFAKFQLYQSAVSVAVGVGILLIALVTIVPFFMSVFGKSLFWPSKKEKTFGTRKVKCGNGLGVFFHLKGRSSA</sequence>